<evidence type="ECO:0000313" key="2">
    <source>
        <dbReference type="Proteomes" id="UP000239735"/>
    </source>
</evidence>
<organism evidence="1 2">
    <name type="scientific">Candidatus Sulfuritelmatomonas gaucii</name>
    <dbReference type="NCBI Taxonomy" id="2043161"/>
    <lineage>
        <taxon>Bacteria</taxon>
        <taxon>Pseudomonadati</taxon>
        <taxon>Acidobacteriota</taxon>
        <taxon>Terriglobia</taxon>
        <taxon>Terriglobales</taxon>
        <taxon>Acidobacteriaceae</taxon>
        <taxon>Candidatus Sulfuritelmatomonas</taxon>
    </lineage>
</organism>
<sequence length="152" mass="16024">MLLAACVLQPARATQAPADPCSLLSATDLSTAIGQAYGSAQKTVAPAPFANTVQGTDCNYSASGGGSPLWFRIYFDPSASAATDLFARLKMFYSPPTPVAGIGEDAYFDPSHGLHVRKGNVRYFLSFQNMKNFTPANEGQLKALASQVAGKL</sequence>
<dbReference type="EMBL" id="OKRB01000151">
    <property type="protein sequence ID" value="SPE31545.1"/>
    <property type="molecule type" value="Genomic_DNA"/>
</dbReference>
<dbReference type="AlphaFoldDB" id="A0A2N9M7V2"/>
<protein>
    <submittedName>
        <fullName evidence="1">Uncharacterized protein</fullName>
    </submittedName>
</protein>
<reference evidence="2" key="1">
    <citation type="submission" date="2018-02" db="EMBL/GenBank/DDBJ databases">
        <authorList>
            <person name="Hausmann B."/>
        </authorList>
    </citation>
    <scope>NUCLEOTIDE SEQUENCE [LARGE SCALE GENOMIC DNA]</scope>
    <source>
        <strain evidence="2">Peat soil MAG SbA5</strain>
    </source>
</reference>
<accession>A0A2N9M7V2</accession>
<dbReference type="Proteomes" id="UP000239735">
    <property type="component" value="Unassembled WGS sequence"/>
</dbReference>
<proteinExistence type="predicted"/>
<gene>
    <name evidence="1" type="ORF">SBA5_890003</name>
</gene>
<evidence type="ECO:0000313" key="1">
    <source>
        <dbReference type="EMBL" id="SPE31545.1"/>
    </source>
</evidence>
<name>A0A2N9M7V2_9BACT</name>